<dbReference type="AlphaFoldDB" id="A0A0V0RKE4"/>
<organism evidence="1 2">
    <name type="scientific">Trichinella nelsoni</name>
    <dbReference type="NCBI Taxonomy" id="6336"/>
    <lineage>
        <taxon>Eukaryota</taxon>
        <taxon>Metazoa</taxon>
        <taxon>Ecdysozoa</taxon>
        <taxon>Nematoda</taxon>
        <taxon>Enoplea</taxon>
        <taxon>Dorylaimia</taxon>
        <taxon>Trichinellida</taxon>
        <taxon>Trichinellidae</taxon>
        <taxon>Trichinella</taxon>
    </lineage>
</organism>
<evidence type="ECO:0000313" key="2">
    <source>
        <dbReference type="Proteomes" id="UP000054630"/>
    </source>
</evidence>
<sequence>MFSSWSVSYSVDQCDDHWTSNAFNSTLQYHRSLKLTFRSAQSMLQWEIAIIFNQLYCISKRFCITKVKIRHKCSWNQELLLAGCIINRAGIVSVSDFPTKFASQYDFFAISRQIGVCTTRFWTVPMQANLNLLNKWPLKFACAYLNTQESRSSGTHLKRFLHYNEVFDEIVQSFAIIICFGQVNFSSFSVQLESIYKHCFRT</sequence>
<accession>A0A0V0RKE4</accession>
<feature type="non-terminal residue" evidence="1">
    <location>
        <position position="202"/>
    </location>
</feature>
<comment type="caution">
    <text evidence="1">The sequence shown here is derived from an EMBL/GenBank/DDBJ whole genome shotgun (WGS) entry which is preliminary data.</text>
</comment>
<gene>
    <name evidence="1" type="ORF">T07_13278</name>
</gene>
<protein>
    <submittedName>
        <fullName evidence="1">Uncharacterized protein</fullName>
    </submittedName>
</protein>
<dbReference type="Proteomes" id="UP000054630">
    <property type="component" value="Unassembled WGS sequence"/>
</dbReference>
<dbReference type="EMBL" id="JYDL01000151">
    <property type="protein sequence ID" value="KRX14744.1"/>
    <property type="molecule type" value="Genomic_DNA"/>
</dbReference>
<name>A0A0V0RKE4_9BILA</name>
<reference evidence="1 2" key="1">
    <citation type="submission" date="2015-01" db="EMBL/GenBank/DDBJ databases">
        <title>Evolution of Trichinella species and genotypes.</title>
        <authorList>
            <person name="Korhonen P.K."/>
            <person name="Edoardo P."/>
            <person name="Giuseppe L.R."/>
            <person name="Gasser R.B."/>
        </authorList>
    </citation>
    <scope>NUCLEOTIDE SEQUENCE [LARGE SCALE GENOMIC DNA]</scope>
    <source>
        <strain evidence="1">ISS37</strain>
    </source>
</reference>
<proteinExistence type="predicted"/>
<keyword evidence="2" id="KW-1185">Reference proteome</keyword>
<evidence type="ECO:0000313" key="1">
    <source>
        <dbReference type="EMBL" id="KRX14744.1"/>
    </source>
</evidence>